<keyword evidence="2" id="KW-1185">Reference proteome</keyword>
<organism evidence="1 2">
    <name type="scientific">Smallanthus sonchifolius</name>
    <dbReference type="NCBI Taxonomy" id="185202"/>
    <lineage>
        <taxon>Eukaryota</taxon>
        <taxon>Viridiplantae</taxon>
        <taxon>Streptophyta</taxon>
        <taxon>Embryophyta</taxon>
        <taxon>Tracheophyta</taxon>
        <taxon>Spermatophyta</taxon>
        <taxon>Magnoliopsida</taxon>
        <taxon>eudicotyledons</taxon>
        <taxon>Gunneridae</taxon>
        <taxon>Pentapetalae</taxon>
        <taxon>asterids</taxon>
        <taxon>campanulids</taxon>
        <taxon>Asterales</taxon>
        <taxon>Asteraceae</taxon>
        <taxon>Asteroideae</taxon>
        <taxon>Heliantheae alliance</taxon>
        <taxon>Millerieae</taxon>
        <taxon>Smallanthus</taxon>
    </lineage>
</organism>
<dbReference type="Proteomes" id="UP001056120">
    <property type="component" value="Linkage Group LG12"/>
</dbReference>
<evidence type="ECO:0000313" key="2">
    <source>
        <dbReference type="Proteomes" id="UP001056120"/>
    </source>
</evidence>
<evidence type="ECO:0000313" key="1">
    <source>
        <dbReference type="EMBL" id="KAI3793550.1"/>
    </source>
</evidence>
<accession>A0ACB9HEH7</accession>
<gene>
    <name evidence="1" type="ORF">L1987_36169</name>
</gene>
<comment type="caution">
    <text evidence="1">The sequence shown here is derived from an EMBL/GenBank/DDBJ whole genome shotgun (WGS) entry which is preliminary data.</text>
</comment>
<reference evidence="1 2" key="2">
    <citation type="journal article" date="2022" name="Mol. Ecol. Resour.">
        <title>The genomes of chicory, endive, great burdock and yacon provide insights into Asteraceae paleo-polyploidization history and plant inulin production.</title>
        <authorList>
            <person name="Fan W."/>
            <person name="Wang S."/>
            <person name="Wang H."/>
            <person name="Wang A."/>
            <person name="Jiang F."/>
            <person name="Liu H."/>
            <person name="Zhao H."/>
            <person name="Xu D."/>
            <person name="Zhang Y."/>
        </authorList>
    </citation>
    <scope>NUCLEOTIDE SEQUENCE [LARGE SCALE GENOMIC DNA]</scope>
    <source>
        <strain evidence="2">cv. Yunnan</strain>
        <tissue evidence="1">Leaves</tissue>
    </source>
</reference>
<proteinExistence type="predicted"/>
<reference evidence="2" key="1">
    <citation type="journal article" date="2022" name="Mol. Ecol. Resour.">
        <title>The genomes of chicory, endive, great burdock and yacon provide insights into Asteraceae palaeo-polyploidization history and plant inulin production.</title>
        <authorList>
            <person name="Fan W."/>
            <person name="Wang S."/>
            <person name="Wang H."/>
            <person name="Wang A."/>
            <person name="Jiang F."/>
            <person name="Liu H."/>
            <person name="Zhao H."/>
            <person name="Xu D."/>
            <person name="Zhang Y."/>
        </authorList>
    </citation>
    <scope>NUCLEOTIDE SEQUENCE [LARGE SCALE GENOMIC DNA]</scope>
    <source>
        <strain evidence="2">cv. Yunnan</strain>
    </source>
</reference>
<name>A0ACB9HEH7_9ASTR</name>
<sequence>MSTWPEDHHWLFLNALANVPNDIAGRWQKIADAVPGKTAEEVKAYHDACEDSLKEFMAAPHHYSDDDDQDDDDSDDDGEESSFRFKNEDKSVVSSGSEWKTGRVDFEGGVGTGSKRGGEKERKKPAQWTVEEHRRFLLGLEIYGKGDWRGISRNVVVTRSSTQVASHAQKYFLRQKLDKKARKRASIHDITTTDAAIPKPPATDFYGGQSPLTAVPVNFCVSEGGAPPPLMENEIQQNFIYYPY</sequence>
<protein>
    <submittedName>
        <fullName evidence="1">Uncharacterized protein</fullName>
    </submittedName>
</protein>
<dbReference type="EMBL" id="CM042029">
    <property type="protein sequence ID" value="KAI3793550.1"/>
    <property type="molecule type" value="Genomic_DNA"/>
</dbReference>